<dbReference type="Proteomes" id="UP000265515">
    <property type="component" value="Unassembled WGS sequence"/>
</dbReference>
<keyword evidence="2" id="KW-0863">Zinc-finger</keyword>
<dbReference type="PANTHER" id="PTHR37984:SF5">
    <property type="entry name" value="PROTEIN NYNRIN-LIKE"/>
    <property type="match status" value="1"/>
</dbReference>
<comment type="caution">
    <text evidence="6">The sequence shown here is derived from an EMBL/GenBank/DDBJ whole genome shotgun (WGS) entry which is preliminary data.</text>
</comment>
<dbReference type="GO" id="GO:0003824">
    <property type="term" value="F:catalytic activity"/>
    <property type="evidence" value="ECO:0007669"/>
    <property type="project" value="UniProtKB-KW"/>
</dbReference>
<feature type="coiled-coil region" evidence="3">
    <location>
        <begin position="657"/>
        <end position="705"/>
    </location>
</feature>
<organism evidence="6 7">
    <name type="scientific">Chara braunii</name>
    <name type="common">Braun's stonewort</name>
    <dbReference type="NCBI Taxonomy" id="69332"/>
    <lineage>
        <taxon>Eukaryota</taxon>
        <taxon>Viridiplantae</taxon>
        <taxon>Streptophyta</taxon>
        <taxon>Charophyceae</taxon>
        <taxon>Charales</taxon>
        <taxon>Characeae</taxon>
        <taxon>Chara</taxon>
    </lineage>
</organism>
<feature type="domain" description="CCHC-type" evidence="5">
    <location>
        <begin position="6"/>
        <end position="22"/>
    </location>
</feature>
<feature type="domain" description="CCHC-type" evidence="5">
    <location>
        <begin position="356"/>
        <end position="371"/>
    </location>
</feature>
<evidence type="ECO:0000313" key="6">
    <source>
        <dbReference type="EMBL" id="GBG72345.1"/>
    </source>
</evidence>
<dbReference type="InterPro" id="IPR000477">
    <property type="entry name" value="RT_dom"/>
</dbReference>
<dbReference type="InterPro" id="IPR043502">
    <property type="entry name" value="DNA/RNA_pol_sf"/>
</dbReference>
<dbReference type="PANTHER" id="PTHR37984">
    <property type="entry name" value="PROTEIN CBG26694"/>
    <property type="match status" value="1"/>
</dbReference>
<evidence type="ECO:0000256" key="3">
    <source>
        <dbReference type="SAM" id="Coils"/>
    </source>
</evidence>
<reference evidence="6 7" key="1">
    <citation type="journal article" date="2018" name="Cell">
        <title>The Chara Genome: Secondary Complexity and Implications for Plant Terrestrialization.</title>
        <authorList>
            <person name="Nishiyama T."/>
            <person name="Sakayama H."/>
            <person name="Vries J.D."/>
            <person name="Buschmann H."/>
            <person name="Saint-Marcoux D."/>
            <person name="Ullrich K.K."/>
            <person name="Haas F.B."/>
            <person name="Vanderstraeten L."/>
            <person name="Becker D."/>
            <person name="Lang D."/>
            <person name="Vosolsobe S."/>
            <person name="Rombauts S."/>
            <person name="Wilhelmsson P.K.I."/>
            <person name="Janitza P."/>
            <person name="Kern R."/>
            <person name="Heyl A."/>
            <person name="Rumpler F."/>
            <person name="Villalobos L.I.A.C."/>
            <person name="Clay J.M."/>
            <person name="Skokan R."/>
            <person name="Toyoda A."/>
            <person name="Suzuki Y."/>
            <person name="Kagoshima H."/>
            <person name="Schijlen E."/>
            <person name="Tajeshwar N."/>
            <person name="Catarino B."/>
            <person name="Hetherington A.J."/>
            <person name="Saltykova A."/>
            <person name="Bonnot C."/>
            <person name="Breuninger H."/>
            <person name="Symeonidi A."/>
            <person name="Radhakrishnan G.V."/>
            <person name="Van Nieuwerburgh F."/>
            <person name="Deforce D."/>
            <person name="Chang C."/>
            <person name="Karol K.G."/>
            <person name="Hedrich R."/>
            <person name="Ulvskov P."/>
            <person name="Glockner G."/>
            <person name="Delwiche C.F."/>
            <person name="Petrasek J."/>
            <person name="Van de Peer Y."/>
            <person name="Friml J."/>
            <person name="Beilby M."/>
            <person name="Dolan L."/>
            <person name="Kohara Y."/>
            <person name="Sugano S."/>
            <person name="Fujiyama A."/>
            <person name="Delaux P.-M."/>
            <person name="Quint M."/>
            <person name="TheiBen G."/>
            <person name="Hagemann M."/>
            <person name="Harholt J."/>
            <person name="Dunand C."/>
            <person name="Zachgo S."/>
            <person name="Langdale J."/>
            <person name="Maumus F."/>
            <person name="Straeten D.V.D."/>
            <person name="Gould S.B."/>
            <person name="Rensing S.A."/>
        </authorList>
    </citation>
    <scope>NUCLEOTIDE SEQUENCE [LARGE SCALE GENOMIC DNA]</scope>
    <source>
        <strain evidence="6 7">S276</strain>
    </source>
</reference>
<dbReference type="GO" id="GO:0008270">
    <property type="term" value="F:zinc ion binding"/>
    <property type="evidence" value="ECO:0007669"/>
    <property type="project" value="UniProtKB-KW"/>
</dbReference>
<feature type="compositionally biased region" description="Low complexity" evidence="4">
    <location>
        <begin position="204"/>
        <end position="217"/>
    </location>
</feature>
<evidence type="ECO:0000256" key="4">
    <source>
        <dbReference type="SAM" id="MobiDB-lite"/>
    </source>
</evidence>
<proteinExistence type="predicted"/>
<dbReference type="OrthoDB" id="8056305at2759"/>
<protein>
    <recommendedName>
        <fullName evidence="5">CCHC-type domain-containing protein</fullName>
    </recommendedName>
</protein>
<accession>A0A388KQM2</accession>
<dbReference type="InterPro" id="IPR001878">
    <property type="entry name" value="Znf_CCHC"/>
</dbReference>
<keyword evidence="1" id="KW-0511">Multifunctional enzyme</keyword>
<keyword evidence="3" id="KW-0175">Coiled coil</keyword>
<dbReference type="FunFam" id="3.30.70.270:FF:000003">
    <property type="entry name" value="Transposon Ty3-G Gag-Pol polyprotein"/>
    <property type="match status" value="1"/>
</dbReference>
<feature type="region of interest" description="Disordered" evidence="4">
    <location>
        <begin position="18"/>
        <end position="53"/>
    </location>
</feature>
<dbReference type="Pfam" id="PF17919">
    <property type="entry name" value="RT_RNaseH_2"/>
    <property type="match status" value="1"/>
</dbReference>
<dbReference type="Pfam" id="PF00078">
    <property type="entry name" value="RVT_1"/>
    <property type="match status" value="1"/>
</dbReference>
<feature type="compositionally biased region" description="Basic residues" evidence="4">
    <location>
        <begin position="316"/>
        <end position="325"/>
    </location>
</feature>
<dbReference type="CDD" id="cd01647">
    <property type="entry name" value="RT_LTR"/>
    <property type="match status" value="1"/>
</dbReference>
<dbReference type="PROSITE" id="PS50158">
    <property type="entry name" value="ZF_CCHC"/>
    <property type="match status" value="2"/>
</dbReference>
<dbReference type="Gramene" id="GBG72345">
    <property type="protein sequence ID" value="GBG72345"/>
    <property type="gene ID" value="CBR_g11923"/>
</dbReference>
<keyword evidence="2" id="KW-0479">Metal-binding</keyword>
<dbReference type="FunFam" id="3.30.70.270:FF:000020">
    <property type="entry name" value="Transposon Tf2-6 polyprotein-like Protein"/>
    <property type="match status" value="1"/>
</dbReference>
<keyword evidence="2" id="KW-0862">Zinc</keyword>
<dbReference type="SMART" id="SM00343">
    <property type="entry name" value="ZnF_C2HC"/>
    <property type="match status" value="2"/>
</dbReference>
<evidence type="ECO:0000259" key="5">
    <source>
        <dbReference type="PROSITE" id="PS50158"/>
    </source>
</evidence>
<feature type="region of interest" description="Disordered" evidence="4">
    <location>
        <begin position="199"/>
        <end position="232"/>
    </location>
</feature>
<evidence type="ECO:0000313" key="7">
    <source>
        <dbReference type="Proteomes" id="UP000265515"/>
    </source>
</evidence>
<gene>
    <name evidence="6" type="ORF">CBR_g11923</name>
</gene>
<dbReference type="InterPro" id="IPR041577">
    <property type="entry name" value="RT_RNaseH_2"/>
</dbReference>
<keyword evidence="7" id="KW-1185">Reference proteome</keyword>
<sequence>MSAPGKCFNCNGDGRFARECPSTKTNRGGNTNGASAPSTPRYWTPRRNQEDTEEREFLRQMIQEKREEQARKRDLDEQMEFNEKLKSKMARYAEATKVEVMAAVGRQYLGTRRRLSVRNIKGVGLRLDEEVRDIDYIDLEIRRLELLREKKWKGKEVARAGVSLAKVAYEGFVFSPVSLENAASQSELTGKICSLPAHSSPLQPAGEAAQQPAGSSATPPVSPGEANINMHNFPSFSKKALDLEAKIGHGQTPTTDGRKKSLPPNWKAKGRIMFVDNDGSTIELEDDFQAGVGSEAGSVEASRGGVVAASAQKGKATGRRRRGSRSRSQVDRNAPPWEKAGLTEDVWRDRYTRQACIRCGQYGHNQFKCRNKKVTEKIPPTMGQALGSSAPVGSNVANNSDTTLGNAYGLYEFVVMPFGLCNAPGTFQHSMNRIFHDDLDKFVIVYLDDILIFYRIVGEHVAHLDKVLGLLRQHKFKINGETCAFGRTRILYLGHEISAEGLKPDDAKVASIHDWPRPQSVTEMRSFLGMTYYYRNFVKNYSIVAAPLTDLTRLDTPWEWTDMCEAAFRHLKHALTHHEVLKLPDPDKPFIVTTDASQDGIGVVLAQQEGPKLRPVELEKVVRIEKDATLTRLAEERIRSRSTTDFRRIEHYYRMRCAMLEEAISEERRNREEAERAQRLAFLKLEKQERDRIEEEEFMRFLRQQSKEDAAFFQTIPTDGEAPKILKYMGDIIAHVRHSGAAAAST</sequence>
<dbReference type="AlphaFoldDB" id="A0A388KQM2"/>
<dbReference type="Gene3D" id="3.30.70.270">
    <property type="match status" value="2"/>
</dbReference>
<feature type="region of interest" description="Disordered" evidence="4">
    <location>
        <begin position="295"/>
        <end position="337"/>
    </location>
</feature>
<evidence type="ECO:0000256" key="2">
    <source>
        <dbReference type="PROSITE-ProRule" id="PRU00047"/>
    </source>
</evidence>
<name>A0A388KQM2_CHABU</name>
<dbReference type="InterPro" id="IPR050951">
    <property type="entry name" value="Retrovirus_Pol_polyprotein"/>
</dbReference>
<evidence type="ECO:0000256" key="1">
    <source>
        <dbReference type="ARBA" id="ARBA00023268"/>
    </source>
</evidence>
<feature type="compositionally biased region" description="Polar residues" evidence="4">
    <location>
        <begin position="22"/>
        <end position="38"/>
    </location>
</feature>
<dbReference type="InterPro" id="IPR043128">
    <property type="entry name" value="Rev_trsase/Diguanyl_cyclase"/>
</dbReference>
<dbReference type="GO" id="GO:0003676">
    <property type="term" value="F:nucleic acid binding"/>
    <property type="evidence" value="ECO:0007669"/>
    <property type="project" value="InterPro"/>
</dbReference>
<dbReference type="EMBL" id="BFEA01000163">
    <property type="protein sequence ID" value="GBG72345.1"/>
    <property type="molecule type" value="Genomic_DNA"/>
</dbReference>
<dbReference type="SUPFAM" id="SSF56672">
    <property type="entry name" value="DNA/RNA polymerases"/>
    <property type="match status" value="1"/>
</dbReference>